<dbReference type="Proteomes" id="UP000195766">
    <property type="component" value="Unassembled WGS sequence"/>
</dbReference>
<dbReference type="EMBL" id="FUIE01000016">
    <property type="protein sequence ID" value="SJM51377.1"/>
    <property type="molecule type" value="Genomic_DNA"/>
</dbReference>
<gene>
    <name evidence="1" type="ORF">FM111_02845</name>
</gene>
<evidence type="ECO:0008006" key="3">
    <source>
        <dbReference type="Google" id="ProtNLM"/>
    </source>
</evidence>
<dbReference type="InterPro" id="IPR018691">
    <property type="entry name" value="DUF2188"/>
</dbReference>
<protein>
    <recommendedName>
        <fullName evidence="3">DUF2188 domain-containing protein</fullName>
    </recommendedName>
</protein>
<dbReference type="Pfam" id="PF09954">
    <property type="entry name" value="DUF2188"/>
    <property type="match status" value="1"/>
</dbReference>
<sequence length="87" mass="9726">MPSNPSERRMNITYRIVQHDGGWAYKLGDSYSETFANHAAALAAATAAAREQRVPDRTSWIEYEDASGQWVTERADGHDRPTTAVED</sequence>
<organism evidence="1 2">
    <name type="scientific">Brevundimonas diminuta 3F5N</name>
    <dbReference type="NCBI Taxonomy" id="1255603"/>
    <lineage>
        <taxon>Bacteria</taxon>
        <taxon>Pseudomonadati</taxon>
        <taxon>Pseudomonadota</taxon>
        <taxon>Alphaproteobacteria</taxon>
        <taxon>Caulobacterales</taxon>
        <taxon>Caulobacteraceae</taxon>
        <taxon>Brevundimonas</taxon>
    </lineage>
</organism>
<reference evidence="1 2" key="1">
    <citation type="submission" date="2017-02" db="EMBL/GenBank/DDBJ databases">
        <authorList>
            <person name="Peterson S.W."/>
        </authorList>
    </citation>
    <scope>NUCLEOTIDE SEQUENCE [LARGE SCALE GENOMIC DNA]</scope>
    <source>
        <strain evidence="1 2">3F5N</strain>
    </source>
</reference>
<proteinExistence type="predicted"/>
<accession>A0A1R4F681</accession>
<evidence type="ECO:0000313" key="2">
    <source>
        <dbReference type="Proteomes" id="UP000195766"/>
    </source>
</evidence>
<dbReference type="AlphaFoldDB" id="A0A1R4F681"/>
<evidence type="ECO:0000313" key="1">
    <source>
        <dbReference type="EMBL" id="SJM51377.1"/>
    </source>
</evidence>
<name>A0A1R4F681_BREDI</name>